<sequence>MTAVTTDGARIGVEHSDHAGCSFPCFLVTATSMRAVTNRAGHERAQRRVGTAGVARRPAATASTTRAPAE</sequence>
<dbReference type="RefSeq" id="WP_089732774.1">
    <property type="nucleotide sequence ID" value="NZ_FNIA01000007.1"/>
</dbReference>
<evidence type="ECO:0000256" key="1">
    <source>
        <dbReference type="SAM" id="MobiDB-lite"/>
    </source>
</evidence>
<keyword evidence="3" id="KW-1185">Reference proteome</keyword>
<evidence type="ECO:0000313" key="3">
    <source>
        <dbReference type="Proteomes" id="UP000199370"/>
    </source>
</evidence>
<accession>A0A1G9W761</accession>
<feature type="compositionally biased region" description="Low complexity" evidence="1">
    <location>
        <begin position="55"/>
        <end position="70"/>
    </location>
</feature>
<dbReference type="STRING" id="996166.SAMN05192554_107194"/>
<proteinExistence type="predicted"/>
<dbReference type="Proteomes" id="UP000199370">
    <property type="component" value="Unassembled WGS sequence"/>
</dbReference>
<gene>
    <name evidence="2" type="ORF">SAMN05192554_107194</name>
</gene>
<protein>
    <submittedName>
        <fullName evidence="2">Uncharacterized protein</fullName>
    </submittedName>
</protein>
<evidence type="ECO:0000313" key="2">
    <source>
        <dbReference type="EMBL" id="SDM80329.1"/>
    </source>
</evidence>
<dbReference type="EMBL" id="FNIA01000007">
    <property type="protein sequence ID" value="SDM80329.1"/>
    <property type="molecule type" value="Genomic_DNA"/>
</dbReference>
<name>A0A1G9W761_9EURY</name>
<organism evidence="2 3">
    <name type="scientific">Haloarchaeobius iranensis</name>
    <dbReference type="NCBI Taxonomy" id="996166"/>
    <lineage>
        <taxon>Archaea</taxon>
        <taxon>Methanobacteriati</taxon>
        <taxon>Methanobacteriota</taxon>
        <taxon>Stenosarchaea group</taxon>
        <taxon>Halobacteria</taxon>
        <taxon>Halobacteriales</taxon>
        <taxon>Halorubellaceae</taxon>
        <taxon>Haloarchaeobius</taxon>
    </lineage>
</organism>
<feature type="region of interest" description="Disordered" evidence="1">
    <location>
        <begin position="38"/>
        <end position="70"/>
    </location>
</feature>
<reference evidence="2 3" key="1">
    <citation type="submission" date="2016-10" db="EMBL/GenBank/DDBJ databases">
        <authorList>
            <person name="de Groot N.N."/>
        </authorList>
    </citation>
    <scope>NUCLEOTIDE SEQUENCE [LARGE SCALE GENOMIC DNA]</scope>
    <source>
        <strain evidence="3">EB21,IBRC-M 10013,KCTC 4048</strain>
    </source>
</reference>
<dbReference type="AlphaFoldDB" id="A0A1G9W761"/>